<dbReference type="AlphaFoldDB" id="A0A2Z4FJ74"/>
<evidence type="ECO:0000256" key="4">
    <source>
        <dbReference type="ARBA" id="ARBA00023004"/>
    </source>
</evidence>
<feature type="binding site" evidence="5">
    <location>
        <position position="191"/>
    </location>
    <ligand>
        <name>Fe cation</name>
        <dbReference type="ChEBI" id="CHEBI:24875"/>
        <note>catalytic</note>
    </ligand>
</feature>
<dbReference type="KEGG" id="bsed:DN745_05870"/>
<dbReference type="GO" id="GO:0005737">
    <property type="term" value="C:cytoplasm"/>
    <property type="evidence" value="ECO:0007669"/>
    <property type="project" value="TreeGrafter"/>
</dbReference>
<dbReference type="SUPFAM" id="SSF51197">
    <property type="entry name" value="Clavaminate synthase-like"/>
    <property type="match status" value="1"/>
</dbReference>
<organism evidence="6 7">
    <name type="scientific">Bradymonas sediminis</name>
    <dbReference type="NCBI Taxonomy" id="1548548"/>
    <lineage>
        <taxon>Bacteria</taxon>
        <taxon>Deltaproteobacteria</taxon>
        <taxon>Bradymonadales</taxon>
        <taxon>Bradymonadaceae</taxon>
        <taxon>Bradymonas</taxon>
    </lineage>
</organism>
<dbReference type="GO" id="GO:0035515">
    <property type="term" value="F:oxidative RNA demethylase activity"/>
    <property type="evidence" value="ECO:0007669"/>
    <property type="project" value="TreeGrafter"/>
</dbReference>
<feature type="binding site" evidence="5">
    <location>
        <position position="135"/>
    </location>
    <ligand>
        <name>Fe cation</name>
        <dbReference type="ChEBI" id="CHEBI:24875"/>
        <note>catalytic</note>
    </ligand>
</feature>
<gene>
    <name evidence="6" type="ORF">DN745_05870</name>
</gene>
<reference evidence="6 7" key="1">
    <citation type="submission" date="2018-06" db="EMBL/GenBank/DDBJ databases">
        <title>Lujinxingia sediminis gen. nov. sp. nov., a new facultative anaerobic member of the class Deltaproteobacteria, and proposal of Lujinxingaceae fam. nov.</title>
        <authorList>
            <person name="Guo L.-Y."/>
            <person name="Li C.-M."/>
            <person name="Wang S."/>
            <person name="Du Z.-J."/>
        </authorList>
    </citation>
    <scope>NUCLEOTIDE SEQUENCE [LARGE SCALE GENOMIC DNA]</scope>
    <source>
        <strain evidence="6 7">FA350</strain>
    </source>
</reference>
<evidence type="ECO:0000313" key="6">
    <source>
        <dbReference type="EMBL" id="AWV88890.1"/>
    </source>
</evidence>
<dbReference type="OrthoDB" id="9796932at2"/>
<evidence type="ECO:0000313" key="7">
    <source>
        <dbReference type="Proteomes" id="UP000249799"/>
    </source>
</evidence>
<dbReference type="InterPro" id="IPR037151">
    <property type="entry name" value="AlkB-like_sf"/>
</dbReference>
<dbReference type="RefSeq" id="WP_111332950.1">
    <property type="nucleotide sequence ID" value="NZ_CP030032.1"/>
</dbReference>
<keyword evidence="3" id="KW-0560">Oxidoreductase</keyword>
<dbReference type="GO" id="GO:0035516">
    <property type="term" value="F:broad specificity oxidative DNA demethylase activity"/>
    <property type="evidence" value="ECO:0007669"/>
    <property type="project" value="TreeGrafter"/>
</dbReference>
<sequence>MTLELFNDPGMAGPDRQELAAGALVLRRFAQPSMDALIRGLSRIIRQSPFRHWQTPGGHRMSVAMSNCGALGWVSDHRGYRYQQIDPNSGQPWPEMPQAFKALAKSAAAEAGFDGFVPDSCLINQYEPGARMSLHQDKNERDFGQPIVSVSLGIAAVFEFGGISRGDRVQAVPLQHADVMVWGGPARLRFHGVRKLSDAEHPVLGRRRINLTFRHAG</sequence>
<protein>
    <submittedName>
        <fullName evidence="6">DNA oxidative demethylase AlkB</fullName>
    </submittedName>
</protein>
<dbReference type="EMBL" id="CP030032">
    <property type="protein sequence ID" value="AWV88890.1"/>
    <property type="molecule type" value="Genomic_DNA"/>
</dbReference>
<dbReference type="PANTHER" id="PTHR16557:SF2">
    <property type="entry name" value="NUCLEIC ACID DIOXYGENASE ALKBH1"/>
    <property type="match status" value="1"/>
</dbReference>
<dbReference type="GO" id="GO:0032259">
    <property type="term" value="P:methylation"/>
    <property type="evidence" value="ECO:0007669"/>
    <property type="project" value="UniProtKB-KW"/>
</dbReference>
<name>A0A2Z4FJ74_9DELT</name>
<dbReference type="NCBIfam" id="NF011930">
    <property type="entry name" value="PRK15401.1"/>
    <property type="match status" value="1"/>
</dbReference>
<proteinExistence type="predicted"/>
<feature type="binding site" evidence="5">
    <location>
        <position position="137"/>
    </location>
    <ligand>
        <name>Fe cation</name>
        <dbReference type="ChEBI" id="CHEBI:24875"/>
        <note>catalytic</note>
    </ligand>
</feature>
<keyword evidence="2" id="KW-0223">Dioxygenase</keyword>
<keyword evidence="7" id="KW-1185">Reference proteome</keyword>
<dbReference type="Pfam" id="PF13532">
    <property type="entry name" value="2OG-FeII_Oxy_2"/>
    <property type="match status" value="1"/>
</dbReference>
<dbReference type="GO" id="GO:0035513">
    <property type="term" value="P:oxidative RNA demethylation"/>
    <property type="evidence" value="ECO:0007669"/>
    <property type="project" value="TreeGrafter"/>
</dbReference>
<evidence type="ECO:0000256" key="2">
    <source>
        <dbReference type="ARBA" id="ARBA00022964"/>
    </source>
</evidence>
<accession>A0A2Z4FJ74</accession>
<dbReference type="InterPro" id="IPR005123">
    <property type="entry name" value="Oxoglu/Fe-dep_dioxygenase_dom"/>
</dbReference>
<dbReference type="PANTHER" id="PTHR16557">
    <property type="entry name" value="ALKYLATED DNA REPAIR PROTEIN ALKB-RELATED"/>
    <property type="match status" value="1"/>
</dbReference>
<evidence type="ECO:0000256" key="5">
    <source>
        <dbReference type="PIRSR" id="PIRSR604574-2"/>
    </source>
</evidence>
<keyword evidence="6" id="KW-0489">Methyltransferase</keyword>
<evidence type="ECO:0000256" key="3">
    <source>
        <dbReference type="ARBA" id="ARBA00023002"/>
    </source>
</evidence>
<dbReference type="InterPro" id="IPR027450">
    <property type="entry name" value="AlkB-like"/>
</dbReference>
<comment type="cofactor">
    <cofactor evidence="5">
        <name>Fe(2+)</name>
        <dbReference type="ChEBI" id="CHEBI:29033"/>
    </cofactor>
    <text evidence="5">Binds 1 Fe(2+) ion per subunit.</text>
</comment>
<keyword evidence="4 5" id="KW-0408">Iron</keyword>
<keyword evidence="1 5" id="KW-0479">Metal-binding</keyword>
<dbReference type="PROSITE" id="PS51471">
    <property type="entry name" value="FE2OG_OXY"/>
    <property type="match status" value="1"/>
</dbReference>
<evidence type="ECO:0000256" key="1">
    <source>
        <dbReference type="ARBA" id="ARBA00022723"/>
    </source>
</evidence>
<dbReference type="GO" id="GO:0008168">
    <property type="term" value="F:methyltransferase activity"/>
    <property type="evidence" value="ECO:0007669"/>
    <property type="project" value="UniProtKB-KW"/>
</dbReference>
<dbReference type="InterPro" id="IPR004574">
    <property type="entry name" value="Alkb"/>
</dbReference>
<keyword evidence="6" id="KW-0808">Transferase</keyword>
<dbReference type="GO" id="GO:0008198">
    <property type="term" value="F:ferrous iron binding"/>
    <property type="evidence" value="ECO:0007669"/>
    <property type="project" value="TreeGrafter"/>
</dbReference>
<dbReference type="Gene3D" id="2.60.120.590">
    <property type="entry name" value="Alpha-ketoglutarate-dependent dioxygenase AlkB-like"/>
    <property type="match status" value="1"/>
</dbReference>
<dbReference type="Proteomes" id="UP000249799">
    <property type="component" value="Chromosome"/>
</dbReference>